<dbReference type="Pfam" id="PF00970">
    <property type="entry name" value="FAD_binding_6"/>
    <property type="match status" value="1"/>
</dbReference>
<dbReference type="AlphaFoldDB" id="A0A238WGY7"/>
<dbReference type="InterPro" id="IPR001433">
    <property type="entry name" value="OxRdtase_FAD/NAD-bd"/>
</dbReference>
<dbReference type="InterPro" id="IPR036010">
    <property type="entry name" value="2Fe-2S_ferredoxin-like_sf"/>
</dbReference>
<keyword evidence="5" id="KW-0274">FAD</keyword>
<gene>
    <name evidence="11" type="ORF">SAMN06265376_1011072</name>
</gene>
<dbReference type="Gene3D" id="3.40.50.80">
    <property type="entry name" value="Nucleotide-binding domain of ferredoxin-NADP reductase (FNR) module"/>
    <property type="match status" value="1"/>
</dbReference>
<dbReference type="GO" id="GO:0050660">
    <property type="term" value="F:flavin adenine dinucleotide binding"/>
    <property type="evidence" value="ECO:0007669"/>
    <property type="project" value="TreeGrafter"/>
</dbReference>
<feature type="domain" description="2Fe-2S ferredoxin-type" evidence="9">
    <location>
        <begin position="278"/>
        <end position="368"/>
    </location>
</feature>
<dbReference type="Pfam" id="PF00175">
    <property type="entry name" value="NAD_binding_1"/>
    <property type="match status" value="1"/>
</dbReference>
<dbReference type="CDD" id="cd06214">
    <property type="entry name" value="PA_degradation_oxidoreductase_like"/>
    <property type="match status" value="1"/>
</dbReference>
<evidence type="ECO:0000256" key="6">
    <source>
        <dbReference type="ARBA" id="ARBA00023002"/>
    </source>
</evidence>
<dbReference type="Gene3D" id="3.10.20.30">
    <property type="match status" value="1"/>
</dbReference>
<dbReference type="CDD" id="cd00207">
    <property type="entry name" value="fer2"/>
    <property type="match status" value="1"/>
</dbReference>
<evidence type="ECO:0000256" key="1">
    <source>
        <dbReference type="ARBA" id="ARBA00001974"/>
    </source>
</evidence>
<accession>A0A238WGY7</accession>
<dbReference type="EMBL" id="FZNY01000001">
    <property type="protein sequence ID" value="SNR45852.1"/>
    <property type="molecule type" value="Genomic_DNA"/>
</dbReference>
<dbReference type="InterPro" id="IPR017927">
    <property type="entry name" value="FAD-bd_FR_type"/>
</dbReference>
<dbReference type="SUPFAM" id="SSF63380">
    <property type="entry name" value="Riboflavin synthase domain-like"/>
    <property type="match status" value="1"/>
</dbReference>
<organism evidence="11 12">
    <name type="scientific">Dokdonia pacifica</name>
    <dbReference type="NCBI Taxonomy" id="1627892"/>
    <lineage>
        <taxon>Bacteria</taxon>
        <taxon>Pseudomonadati</taxon>
        <taxon>Bacteroidota</taxon>
        <taxon>Flavobacteriia</taxon>
        <taxon>Flavobacteriales</taxon>
        <taxon>Flavobacteriaceae</taxon>
        <taxon>Dokdonia</taxon>
    </lineage>
</organism>
<feature type="domain" description="FAD-binding FR-type" evidence="10">
    <location>
        <begin position="19"/>
        <end position="123"/>
    </location>
</feature>
<evidence type="ECO:0000259" key="10">
    <source>
        <dbReference type="PROSITE" id="PS51384"/>
    </source>
</evidence>
<keyword evidence="12" id="KW-1185">Reference proteome</keyword>
<dbReference type="PANTHER" id="PTHR47354:SF8">
    <property type="entry name" value="1,2-PHENYLACETYL-COA EPOXIDASE, SUBUNIT E"/>
    <property type="match status" value="1"/>
</dbReference>
<dbReference type="PROSITE" id="PS51085">
    <property type="entry name" value="2FE2S_FER_2"/>
    <property type="match status" value="1"/>
</dbReference>
<keyword evidence="8" id="KW-0411">Iron-sulfur</keyword>
<dbReference type="Gene3D" id="2.40.30.10">
    <property type="entry name" value="Translation factors"/>
    <property type="match status" value="1"/>
</dbReference>
<comment type="cofactor">
    <cofactor evidence="1">
        <name>FAD</name>
        <dbReference type="ChEBI" id="CHEBI:57692"/>
    </cofactor>
</comment>
<protein>
    <submittedName>
        <fullName evidence="11">Ring-1,2-phenylacetyl-CoA epoxidase subunit PaaE</fullName>
    </submittedName>
</protein>
<evidence type="ECO:0000256" key="3">
    <source>
        <dbReference type="ARBA" id="ARBA00022714"/>
    </source>
</evidence>
<evidence type="ECO:0000256" key="8">
    <source>
        <dbReference type="ARBA" id="ARBA00023014"/>
    </source>
</evidence>
<evidence type="ECO:0000256" key="2">
    <source>
        <dbReference type="ARBA" id="ARBA00022630"/>
    </source>
</evidence>
<dbReference type="PROSITE" id="PS51384">
    <property type="entry name" value="FAD_FR"/>
    <property type="match status" value="1"/>
</dbReference>
<evidence type="ECO:0000256" key="5">
    <source>
        <dbReference type="ARBA" id="ARBA00022827"/>
    </source>
</evidence>
<dbReference type="GO" id="GO:0016491">
    <property type="term" value="F:oxidoreductase activity"/>
    <property type="evidence" value="ECO:0007669"/>
    <property type="project" value="UniProtKB-KW"/>
</dbReference>
<dbReference type="PRINTS" id="PR00410">
    <property type="entry name" value="PHEHYDRXLASE"/>
</dbReference>
<keyword evidence="6" id="KW-0560">Oxidoreductase</keyword>
<dbReference type="SUPFAM" id="SSF52343">
    <property type="entry name" value="Ferredoxin reductase-like, C-terminal NADP-linked domain"/>
    <property type="match status" value="1"/>
</dbReference>
<evidence type="ECO:0000313" key="11">
    <source>
        <dbReference type="EMBL" id="SNR45852.1"/>
    </source>
</evidence>
<proteinExistence type="predicted"/>
<evidence type="ECO:0000256" key="7">
    <source>
        <dbReference type="ARBA" id="ARBA00023004"/>
    </source>
</evidence>
<dbReference type="PANTHER" id="PTHR47354">
    <property type="entry name" value="NADH OXIDOREDUCTASE HCR"/>
    <property type="match status" value="1"/>
</dbReference>
<dbReference type="InterPro" id="IPR017938">
    <property type="entry name" value="Riboflavin_synthase-like_b-brl"/>
</dbReference>
<evidence type="ECO:0000313" key="12">
    <source>
        <dbReference type="Proteomes" id="UP000198379"/>
    </source>
</evidence>
<dbReference type="InterPro" id="IPR039261">
    <property type="entry name" value="FNR_nucleotide-bd"/>
</dbReference>
<dbReference type="Pfam" id="PF00111">
    <property type="entry name" value="Fer2"/>
    <property type="match status" value="1"/>
</dbReference>
<sequence>MLHLHRNPLYFCAQKYTMSNFHKLTIQSITRETAQAISVGFLIPSDLKDIFSYQAGQYITLKTTINGQEVRRAYSICSTPESGKLRVTIKEVENGTFSTFANRELKEGDTLEVAPPEGRFVLDSAFAKAKKTYLAFAAGSGITPIMSMIKTTLENSPESGFVLVYGNKRPEDTIFREALLALRDQYKDRFSIEFIYSQSREDGAHFGRIMKSTVNFVFKNKYASHEFSDYYLCGPEPMIKEVSNVLRSNEVAESAIHFELFTASTEEVVIEEALDGQSHVKILVDDEEFELTMSQDAIILDAALDEDIDAPHSCQGGICSSCIARVTEGTAVMEKNQILTDSEVAEGLILTCQAHPTSAKLVVDYDDV</sequence>
<dbReference type="SUPFAM" id="SSF54292">
    <property type="entry name" value="2Fe-2S ferredoxin-like"/>
    <property type="match status" value="1"/>
</dbReference>
<keyword evidence="4" id="KW-0479">Metal-binding</keyword>
<reference evidence="11 12" key="1">
    <citation type="submission" date="2017-06" db="EMBL/GenBank/DDBJ databases">
        <authorList>
            <person name="Kim H.J."/>
            <person name="Triplett B.A."/>
        </authorList>
    </citation>
    <scope>NUCLEOTIDE SEQUENCE [LARGE SCALE GENOMIC DNA]</scope>
    <source>
        <strain evidence="11 12">DSM 25597</strain>
    </source>
</reference>
<keyword evidence="2" id="KW-0285">Flavoprotein</keyword>
<dbReference type="InterPro" id="IPR001041">
    <property type="entry name" value="2Fe-2S_ferredoxin-type"/>
</dbReference>
<keyword evidence="7" id="KW-0408">Iron</keyword>
<name>A0A238WGY7_9FLAO</name>
<dbReference type="GO" id="GO:0051537">
    <property type="term" value="F:2 iron, 2 sulfur cluster binding"/>
    <property type="evidence" value="ECO:0007669"/>
    <property type="project" value="UniProtKB-KW"/>
</dbReference>
<dbReference type="InterPro" id="IPR050415">
    <property type="entry name" value="MRET"/>
</dbReference>
<dbReference type="GO" id="GO:0046872">
    <property type="term" value="F:metal ion binding"/>
    <property type="evidence" value="ECO:0007669"/>
    <property type="project" value="UniProtKB-KW"/>
</dbReference>
<dbReference type="InterPro" id="IPR006058">
    <property type="entry name" value="2Fe2S_fd_BS"/>
</dbReference>
<keyword evidence="3" id="KW-0001">2Fe-2S</keyword>
<dbReference type="InterPro" id="IPR008333">
    <property type="entry name" value="Cbr1-like_FAD-bd_dom"/>
</dbReference>
<evidence type="ECO:0000259" key="9">
    <source>
        <dbReference type="PROSITE" id="PS51085"/>
    </source>
</evidence>
<dbReference type="PRINTS" id="PR00371">
    <property type="entry name" value="FPNCR"/>
</dbReference>
<dbReference type="InterPro" id="IPR001709">
    <property type="entry name" value="Flavoprot_Pyr_Nucl_cyt_Rdtase"/>
</dbReference>
<dbReference type="PROSITE" id="PS00197">
    <property type="entry name" value="2FE2S_FER_1"/>
    <property type="match status" value="1"/>
</dbReference>
<dbReference type="Proteomes" id="UP000198379">
    <property type="component" value="Unassembled WGS sequence"/>
</dbReference>
<dbReference type="InterPro" id="IPR012675">
    <property type="entry name" value="Beta-grasp_dom_sf"/>
</dbReference>
<evidence type="ECO:0000256" key="4">
    <source>
        <dbReference type="ARBA" id="ARBA00022723"/>
    </source>
</evidence>